<feature type="compositionally biased region" description="Polar residues" evidence="1">
    <location>
        <begin position="1"/>
        <end position="10"/>
    </location>
</feature>
<dbReference type="InterPro" id="IPR032870">
    <property type="entry name" value="ALKBH7-like"/>
</dbReference>
<comment type="caution">
    <text evidence="6">The sequence shown here is derived from an EMBL/GenBank/DDBJ whole genome shotgun (WGS) entry which is preliminary data.</text>
</comment>
<evidence type="ECO:0000313" key="3">
    <source>
        <dbReference type="EMBL" id="KAG2853316.1"/>
    </source>
</evidence>
<evidence type="ECO:0000313" key="9">
    <source>
        <dbReference type="Proteomes" id="UP000697107"/>
    </source>
</evidence>
<reference evidence="6" key="1">
    <citation type="submission" date="2018-10" db="EMBL/GenBank/DDBJ databases">
        <title>Effector identification in a new, highly contiguous assembly of the strawberry crown rot pathogen Phytophthora cactorum.</title>
        <authorList>
            <person name="Armitage A.D."/>
            <person name="Nellist C.F."/>
            <person name="Bates H."/>
            <person name="Vickerstaff R.J."/>
            <person name="Harrison R.J."/>
        </authorList>
    </citation>
    <scope>NUCLEOTIDE SEQUENCE</scope>
    <source>
        <strain evidence="3">15-7</strain>
        <strain evidence="4">4032</strain>
        <strain evidence="5">4040</strain>
        <strain evidence="6">P415</strain>
        <strain evidence="7">P421</strain>
    </source>
</reference>
<evidence type="ECO:0000259" key="2">
    <source>
        <dbReference type="Pfam" id="PF13532"/>
    </source>
</evidence>
<dbReference type="InterPro" id="IPR027450">
    <property type="entry name" value="AlkB-like"/>
</dbReference>
<dbReference type="OrthoDB" id="413520at2759"/>
<evidence type="ECO:0000313" key="4">
    <source>
        <dbReference type="EMBL" id="KAG2909403.1"/>
    </source>
</evidence>
<organism evidence="6 9">
    <name type="scientific">Phytophthora cactorum</name>
    <dbReference type="NCBI Taxonomy" id="29920"/>
    <lineage>
        <taxon>Eukaryota</taxon>
        <taxon>Sar</taxon>
        <taxon>Stramenopiles</taxon>
        <taxon>Oomycota</taxon>
        <taxon>Peronosporomycetes</taxon>
        <taxon>Peronosporales</taxon>
        <taxon>Peronosporaceae</taxon>
        <taxon>Phytophthora</taxon>
    </lineage>
</organism>
<dbReference type="Pfam" id="PF10294">
    <property type="entry name" value="Methyltransf_16"/>
    <property type="match status" value="1"/>
</dbReference>
<dbReference type="EMBL" id="RCMI01000469">
    <property type="protein sequence ID" value="KAG2909403.1"/>
    <property type="molecule type" value="Genomic_DNA"/>
</dbReference>
<dbReference type="VEuPathDB" id="FungiDB:PC110_g12526"/>
<evidence type="ECO:0000313" key="7">
    <source>
        <dbReference type="EMBL" id="KAG3216922.1"/>
    </source>
</evidence>
<feature type="region of interest" description="Disordered" evidence="1">
    <location>
        <begin position="1"/>
        <end position="20"/>
    </location>
</feature>
<dbReference type="EMBL" id="JAENGZ010000142">
    <property type="protein sequence ID" value="KAG6967503.1"/>
    <property type="molecule type" value="Genomic_DNA"/>
</dbReference>
<dbReference type="EMBL" id="RCMG01000488">
    <property type="protein sequence ID" value="KAG2853316.1"/>
    <property type="molecule type" value="Genomic_DNA"/>
</dbReference>
<evidence type="ECO:0000313" key="6">
    <source>
        <dbReference type="EMBL" id="KAG2975497.1"/>
    </source>
</evidence>
<dbReference type="EMBL" id="RCMK01000235">
    <property type="protein sequence ID" value="KAG2942109.1"/>
    <property type="molecule type" value="Genomic_DNA"/>
</dbReference>
<dbReference type="GO" id="GO:0005759">
    <property type="term" value="C:mitochondrial matrix"/>
    <property type="evidence" value="ECO:0007669"/>
    <property type="project" value="TreeGrafter"/>
</dbReference>
<dbReference type="PANTHER" id="PTHR21052">
    <property type="entry name" value="SPERMATOGENESIS ASSOCIATED 11-RELATED"/>
    <property type="match status" value="1"/>
</dbReference>
<accession>A0A8T1FR47</accession>
<dbReference type="InterPro" id="IPR019410">
    <property type="entry name" value="Methyltransf_16"/>
</dbReference>
<feature type="domain" description="Alpha-ketoglutarate-dependent dioxygenase AlkB-like" evidence="2">
    <location>
        <begin position="397"/>
        <end position="495"/>
    </location>
</feature>
<protein>
    <recommendedName>
        <fullName evidence="2">Alpha-ketoglutarate-dependent dioxygenase AlkB-like domain-containing protein</fullName>
    </recommendedName>
</protein>
<dbReference type="Proteomes" id="UP000688947">
    <property type="component" value="Unassembled WGS sequence"/>
</dbReference>
<proteinExistence type="predicted"/>
<dbReference type="Proteomes" id="UP000735874">
    <property type="component" value="Unassembled WGS sequence"/>
</dbReference>
<dbReference type="Pfam" id="PF13532">
    <property type="entry name" value="2OG-FeII_Oxy_2"/>
    <property type="match status" value="1"/>
</dbReference>
<dbReference type="AlphaFoldDB" id="A0A8T1FR47"/>
<evidence type="ECO:0000313" key="8">
    <source>
        <dbReference type="EMBL" id="KAG6967503.1"/>
    </source>
</evidence>
<dbReference type="EMBL" id="RCML01000491">
    <property type="protein sequence ID" value="KAG2975497.1"/>
    <property type="molecule type" value="Genomic_DNA"/>
</dbReference>
<dbReference type="GO" id="GO:0006631">
    <property type="term" value="P:fatty acid metabolic process"/>
    <property type="evidence" value="ECO:0007669"/>
    <property type="project" value="TreeGrafter"/>
</dbReference>
<dbReference type="Proteomes" id="UP000736787">
    <property type="component" value="Unassembled WGS sequence"/>
</dbReference>
<dbReference type="Proteomes" id="UP000697107">
    <property type="component" value="Unassembled WGS sequence"/>
</dbReference>
<dbReference type="GO" id="GO:0006974">
    <property type="term" value="P:DNA damage response"/>
    <property type="evidence" value="ECO:0007669"/>
    <property type="project" value="InterPro"/>
</dbReference>
<evidence type="ECO:0000256" key="1">
    <source>
        <dbReference type="SAM" id="MobiDB-lite"/>
    </source>
</evidence>
<dbReference type="PANTHER" id="PTHR21052:SF0">
    <property type="entry name" value="ALPHA-KETOGLUTARATE-DEPENDENT DIOXYGENASE ALKB HOMOLOG 7, MITOCHONDRIAL"/>
    <property type="match status" value="1"/>
</dbReference>
<evidence type="ECO:0000313" key="5">
    <source>
        <dbReference type="EMBL" id="KAG2942109.1"/>
    </source>
</evidence>
<dbReference type="Proteomes" id="UP000760860">
    <property type="component" value="Unassembled WGS sequence"/>
</dbReference>
<dbReference type="VEuPathDB" id="FungiDB:PC110_g12527"/>
<dbReference type="EMBL" id="RCMV01000454">
    <property type="protein sequence ID" value="KAG3216922.1"/>
    <property type="molecule type" value="Genomic_DNA"/>
</dbReference>
<name>A0A8T1FR47_9STRA</name>
<sequence length="518" mass="59199">MSNVNDGASSSDEENDFFGRMESDDLFEETEVQQAKRREAARYVEQYAERDWGLAARQQRVQGADKDMVTESALELRADKKVVFQEKQGQQAKVWDCALVLAKFLANDAYFPQNFFVNKRVIELGCGIGVPGLAAAALGAKEVVLTDMPMAVPWIQANIERNHTLSYISGNVRAQGLMWGEGDELESHQFDVILCSDLVYGHRDISQKLVQTIVQLSHPNTLIISAHEARFAGDRGESFIALLSEHQFQIEQVPRDRLDAVYSAANIHALSKMLSSRPLRRSLVPLRRLLSSSAVDAPASQSLWQDVYNLDATHCHDPLVSDGDLQIMLDVITEDEEKVLSDECSRILKRRRYEEDHWDNVIIKFKEMERSRWSIETQRILQKVREAAILPKELTYFPAVHVIELAEDGYIKPHVDSIKFSGRVVAGINLLSPSIMRFKEEHGDSIIDAYLQRRSMYMMTGRVRYHYTHEILPGAQVFRKEMPVNRTHRISVMLRDEFLEEHVAKYHTPFAKPDVETQ</sequence>
<gene>
    <name evidence="8" type="ORF">JG687_00004237</name>
    <name evidence="3" type="ORF">PC113_g14272</name>
    <name evidence="4" type="ORF">PC115_g13273</name>
    <name evidence="5" type="ORF">PC117_g9950</name>
    <name evidence="6" type="ORF">PC118_g13898</name>
    <name evidence="7" type="ORF">PC129_g12233</name>
</gene>
<dbReference type="Proteomes" id="UP000774804">
    <property type="component" value="Unassembled WGS sequence"/>
</dbReference>
<reference evidence="8" key="2">
    <citation type="submission" date="2021-01" db="EMBL/GenBank/DDBJ databases">
        <title>Phytophthora aleatoria, a newly-described species from Pinus radiata is distinct from Phytophthora cactorum isolates based on comparative genomics.</title>
        <authorList>
            <person name="Mcdougal R."/>
            <person name="Panda P."/>
            <person name="Williams N."/>
            <person name="Studholme D.J."/>
        </authorList>
    </citation>
    <scope>NUCLEOTIDE SEQUENCE</scope>
    <source>
        <strain evidence="8">NZFS 3830</strain>
    </source>
</reference>